<feature type="domain" description="EGF-like" evidence="3">
    <location>
        <begin position="1083"/>
        <end position="1115"/>
    </location>
</feature>
<dbReference type="CDD" id="cd00064">
    <property type="entry name" value="FU"/>
    <property type="match status" value="7"/>
</dbReference>
<feature type="domain" description="EGF-like" evidence="3">
    <location>
        <begin position="469"/>
        <end position="500"/>
    </location>
</feature>
<gene>
    <name evidence="5" type="ORF">TTHERM_00348670</name>
</gene>
<evidence type="ECO:0000313" key="6">
    <source>
        <dbReference type="Proteomes" id="UP000009168"/>
    </source>
</evidence>
<keyword evidence="2" id="KW-0472">Membrane</keyword>
<feature type="domain" description="EGF-like" evidence="3">
    <location>
        <begin position="950"/>
        <end position="984"/>
    </location>
</feature>
<reference evidence="6" key="1">
    <citation type="journal article" date="2006" name="PLoS Biol.">
        <title>Macronuclear genome sequence of the ciliate Tetrahymena thermophila, a model eukaryote.</title>
        <authorList>
            <person name="Eisen J.A."/>
            <person name="Coyne R.S."/>
            <person name="Wu M."/>
            <person name="Wu D."/>
            <person name="Thiagarajan M."/>
            <person name="Wortman J.R."/>
            <person name="Badger J.H."/>
            <person name="Ren Q."/>
            <person name="Amedeo P."/>
            <person name="Jones K.M."/>
            <person name="Tallon L.J."/>
            <person name="Delcher A.L."/>
            <person name="Salzberg S.L."/>
            <person name="Silva J.C."/>
            <person name="Haas B.J."/>
            <person name="Majoros W.H."/>
            <person name="Farzad M."/>
            <person name="Carlton J.M."/>
            <person name="Smith R.K. Jr."/>
            <person name="Garg J."/>
            <person name="Pearlman R.E."/>
            <person name="Karrer K.M."/>
            <person name="Sun L."/>
            <person name="Manning G."/>
            <person name="Elde N.C."/>
            <person name="Turkewitz A.P."/>
            <person name="Asai D.J."/>
            <person name="Wilkes D.E."/>
            <person name="Wang Y."/>
            <person name="Cai H."/>
            <person name="Collins K."/>
            <person name="Stewart B.A."/>
            <person name="Lee S.R."/>
            <person name="Wilamowska K."/>
            <person name="Weinberg Z."/>
            <person name="Ruzzo W.L."/>
            <person name="Wloga D."/>
            <person name="Gaertig J."/>
            <person name="Frankel J."/>
            <person name="Tsao C.-C."/>
            <person name="Gorovsky M.A."/>
            <person name="Keeling P.J."/>
            <person name="Waller R.F."/>
            <person name="Patron N.J."/>
            <person name="Cherry J.M."/>
            <person name="Stover N.A."/>
            <person name="Krieger C.J."/>
            <person name="del Toro C."/>
            <person name="Ryder H.F."/>
            <person name="Williamson S.C."/>
            <person name="Barbeau R.A."/>
            <person name="Hamilton E.P."/>
            <person name="Orias E."/>
        </authorList>
    </citation>
    <scope>NUCLEOTIDE SEQUENCE [LARGE SCALE GENOMIC DNA]</scope>
    <source>
        <strain evidence="6">SB210</strain>
    </source>
</reference>
<feature type="domain" description="EGF-like" evidence="3">
    <location>
        <begin position="1311"/>
        <end position="1344"/>
    </location>
</feature>
<dbReference type="OrthoDB" id="284918at2759"/>
<name>I7MLN8_TETTS</name>
<feature type="transmembrane region" description="Helical" evidence="2">
    <location>
        <begin position="2316"/>
        <end position="2337"/>
    </location>
</feature>
<keyword evidence="2" id="KW-1133">Transmembrane helix</keyword>
<feature type="transmembrane region" description="Helical" evidence="2">
    <location>
        <begin position="2181"/>
        <end position="2201"/>
    </location>
</feature>
<protein>
    <submittedName>
        <fullName evidence="5">Surface protein</fullName>
    </submittedName>
</protein>
<evidence type="ECO:0000259" key="3">
    <source>
        <dbReference type="SMART" id="SM00181"/>
    </source>
</evidence>
<dbReference type="InterPro" id="IPR006212">
    <property type="entry name" value="Furin_repeat"/>
</dbReference>
<dbReference type="SUPFAM" id="SSF57184">
    <property type="entry name" value="Growth factor receptor domain"/>
    <property type="match status" value="8"/>
</dbReference>
<dbReference type="EMBL" id="GG662523">
    <property type="protein sequence ID" value="EAS02777.2"/>
    <property type="molecule type" value="Genomic_DNA"/>
</dbReference>
<dbReference type="SMART" id="SM01411">
    <property type="entry name" value="Ephrin_rec_like"/>
    <property type="match status" value="6"/>
</dbReference>
<feature type="compositionally biased region" description="Acidic residues" evidence="1">
    <location>
        <begin position="2484"/>
        <end position="2507"/>
    </location>
</feature>
<organism evidence="5 6">
    <name type="scientific">Tetrahymena thermophila (strain SB210)</name>
    <dbReference type="NCBI Taxonomy" id="312017"/>
    <lineage>
        <taxon>Eukaryota</taxon>
        <taxon>Sar</taxon>
        <taxon>Alveolata</taxon>
        <taxon>Ciliophora</taxon>
        <taxon>Intramacronucleata</taxon>
        <taxon>Oligohymenophorea</taxon>
        <taxon>Hymenostomatida</taxon>
        <taxon>Tetrahymenina</taxon>
        <taxon>Tetrahymenidae</taxon>
        <taxon>Tetrahymena</taxon>
    </lineage>
</organism>
<dbReference type="PANTHER" id="PTHR15332:SF175">
    <property type="entry name" value="PROPROTEIN CONVERTASE SUBTILISIN_KEXIN TYPE 5-LIKE"/>
    <property type="match status" value="1"/>
</dbReference>
<feature type="domain" description="TNFR-Cys" evidence="4">
    <location>
        <begin position="621"/>
        <end position="653"/>
    </location>
</feature>
<keyword evidence="2" id="KW-0812">Transmembrane</keyword>
<dbReference type="Proteomes" id="UP000009168">
    <property type="component" value="Unassembled WGS sequence"/>
</dbReference>
<dbReference type="SMART" id="SM00261">
    <property type="entry name" value="FU"/>
    <property type="match status" value="18"/>
</dbReference>
<feature type="domain" description="EGF-like" evidence="3">
    <location>
        <begin position="916"/>
        <end position="949"/>
    </location>
</feature>
<evidence type="ECO:0000256" key="1">
    <source>
        <dbReference type="SAM" id="MobiDB-lite"/>
    </source>
</evidence>
<proteinExistence type="predicted"/>
<dbReference type="InterPro" id="IPR009030">
    <property type="entry name" value="Growth_fac_rcpt_cys_sf"/>
</dbReference>
<keyword evidence="6" id="KW-1185">Reference proteome</keyword>
<feature type="domain" description="TNFR-Cys" evidence="4">
    <location>
        <begin position="1069"/>
        <end position="1099"/>
    </location>
</feature>
<feature type="domain" description="EGF-like" evidence="3">
    <location>
        <begin position="687"/>
        <end position="720"/>
    </location>
</feature>
<dbReference type="PANTHER" id="PTHR15332">
    <property type="entry name" value="PROPROTEIN CONVERTASE SUBTILISIN_KEXIN TYPE 5-LIKE"/>
    <property type="match status" value="1"/>
</dbReference>
<evidence type="ECO:0000259" key="4">
    <source>
        <dbReference type="SMART" id="SM00208"/>
    </source>
</evidence>
<evidence type="ECO:0000313" key="5">
    <source>
        <dbReference type="EMBL" id="EAS02777.2"/>
    </source>
</evidence>
<sequence length="2556" mass="287175">MGTQTPSKAISNINQQQWLFFMCSFDVQNNYLRMYVYQQQVSQSTAVTPLQFSSQITFNNWIINYPIPNQSQSQWNGSIRYFTLLYNINFSEFSTSFLSLVFGDYQMKYFMPLNSRQGNTIYEVNEGFSYQLQYNQLSIPSFEIDGMGMTYSATNQTAVIDNLQLSNSIFISFWIKPTIIASNLGLDSNYEYKVVTLKDTNEQLYSSISIQSNNLVFKFIDSQPQTYVIGPIADSQWHFLYLSIFVSNAEFLLINSYFSSSFNSTSTNKFYNLQLFGISYTTLLYRVNLGGIITSSQGVFSASNSFVGTIKDFQISQGGSSYDSTARNSLPTWNCDIMIGFNSNNIRCLLCKNQNYLVDKINNPPNNCQKNQCPQGYYKQPKNRQCESCDPKCKTCTGGIFNQCNQCISGNYKLKTNCYQTCPQGYYNSLTSFDCYQCDSSCLTCNGKLPTNCLSCQQNQFLNLGQCLNCHKYCAQCFGPKSSQCTQCNSSYFLLQSTCLAACPDGYFENSQNQQCTKCDSSCLTCDGSSTNCNSCPQSSFLLQQGAQQQCQPCHPYCFQCFASGNNSCISCNSGYFQDGNSCVEVCPTTKYRDSTNNYLSCQFCVSPCKECYTKEKCTSCIPGYYYVASSHQCLSCSSAIQYCGACDSPTNCTQCSQYYLDTGSKTCVIQCSQGFYADPVMQQCNSCDPSCTQCTGPRVSDCQACSPGYYLDTAQSTCRQCPDNCLKCGVDPNIQNIQVIQCLKCSSGNYLNSIDRVTYKQVICLPQCGYGYFLNQQSIDLNLQLSPSDTDGNMLLQNFINYSFVSGKSFTYCQKCSDVLTNCQSCDTNVSSCQGSFSKPIRCLSCNLTFYLKNCSCQPCSQNQCEQCISLNDGSTQCTSCPSSSYLLNGKCVSQSECESGKIRFADNNFNVCSTCNPICQTCNGGQVNNCLTCYIGYYYDKLVQTCQVCPFSCSQCTDSTHCQKCKTNYYLDQTNPNVSQCVLICPNGYFGDSNGNCTKCSTQNCQQCNNQNRCLVCNSSYYLSNNSCTQCDQSCFQCQGAANGSIKNCTQCYPGKKLYQTNCIDQCPAQTYLNSSGQCLSCDPSCLVCTDKLNTNCQQCADGFYYNDPSTCLPCDSSCKTCTGPGNSNCILCSKGYYKLGEATCIQQCIDGYFPDSINYICMQCQDSCGKCTSLSSCQQCNIGYYQVTSSNNGVTCAKCYSACSSCLSDSISSCLSCSPGYFLYNQSCLNICPKGYRGIDGLCVKCTDSNCAICDSQQLSNCSVCLKNYSYDPLIKACVQNCSNGYYPAAVLDSTKIPSDASQSVCQKCNIACSLCSGPLPTQCSGCASGYYFHPEINTCSLICLQGYIINTAVQNQCKICQTSCLSCIQSQYLYKQICYTNSCPFGTEPIQNTNICQAKLAPSVKIITDPNNLQFQSDVIIQAQVTSQINIINQQWTLISPQKEASKIFQNVQTTFATLIIPVDNFNLSEEYIFQLVVENLKGSVKQTFQFHSSQLIQVGTYDINSDSSQFLSGSSLLTLNLQGWKSSQGLELKYDVFVYNKNQTQYTQNGQQYLVNSLTKVKAAGSGLTSNKQITFKTLPLVSDTQLTFQIRAYTTQKSVTVEKQILILANQNYQKMLIDQQKTVLNITSASYFGADDNFYLNFFGTNLPSETEDIVIQFEIAKQLLRNNSYVQDAQFHEKEMYFQMLQVYNATQIPCQDSIDCNGNGKCYSVSVPFSWTPLNSTNQTNQASSTIQLVESYHKIHHFCNCNPLFNGITCNWQSTFFQNITQKVNEATIYIQQLPQNLLNPASILNLFATMSEFKDVIVNNIQSILVSTTNFLKYVVDQPIYFQFVNEIIMNYIDILINYNPSMDQSVIKQYIINLFSIHQNYTQQTSQYLYEKQGMLTYTSNVYQLVLSEIDQKNLLSQSTSQRLLKKDAYRQEEELDFFSEKQQKELNKLNSQKIRYLQSDLFEFGDGTDILLQLYSIPSISVNANKIQVLIPIQTITNPGKIVIRVQNFLINPFDYMINCTLIQKYQVSQIAQVDIFNQNQLVPTIQMSAPITIVLKKLIRASPPTSLNITVSAYQCMNYMQMYNNWNSTNCSVQSENSTHIACSCYSLQGPVVVIASINNTATPVTQNSILLLNEFLNPGIESMRKNLLISLGLLNPNNNKTDQNNNTNISTPTNIYQFQNYYGIYSLCVYCFGISLLIFSFASSKTKNDDQNSNIKQIRYPYLHFYPLYSFFCGPTNVFVSNISRSFILLTVISSVMFYPSILIAIPNVKSKFSFIQISLISCAASVGTSCILFALPTFLKLGLNNLNVKKIKKKKWAFVGFSYTYLIQVLALLYIIVTQYFVLVIVGSYTNNNDISLWLQCAGFAYLFENVLDILIVFYVMAKGIQDKLSQLIALRGYVLLPEELLVDADASEQTDFNDDDIFEDQNKFQQQNIQAQDSQVYQDNSSSDGSQNSIEIDDMDEENRQQNQYNIQESQNVESKQDSEDEESEEEYDDEEEEENQEDEENDSKQKEGRSENVEVKLETDDQNNNNNILHTQEYELEDLKIEAFKNNDRS</sequence>
<feature type="domain" description="EGF-like" evidence="3">
    <location>
        <begin position="1001"/>
        <end position="1031"/>
    </location>
</feature>
<dbReference type="Pfam" id="PF03302">
    <property type="entry name" value="VSP"/>
    <property type="match status" value="1"/>
</dbReference>
<dbReference type="InterPro" id="IPR000742">
    <property type="entry name" value="EGF"/>
</dbReference>
<accession>I7MLN8</accession>
<dbReference type="RefSeq" id="XP_001023022.2">
    <property type="nucleotide sequence ID" value="XM_001023022.2"/>
</dbReference>
<dbReference type="GeneID" id="7836852"/>
<feature type="transmembrane region" description="Helical" evidence="2">
    <location>
        <begin position="2246"/>
        <end position="2268"/>
    </location>
</feature>
<feature type="domain" description="EGF-like" evidence="3">
    <location>
        <begin position="553"/>
        <end position="584"/>
    </location>
</feature>
<dbReference type="InterPro" id="IPR001368">
    <property type="entry name" value="TNFR/NGFR_Cys_rich_reg"/>
</dbReference>
<dbReference type="InParanoid" id="I7MLN8"/>
<dbReference type="InterPro" id="IPR005127">
    <property type="entry name" value="Giardia_VSP"/>
</dbReference>
<feature type="domain" description="TNFR-Cys" evidence="4">
    <location>
        <begin position="1102"/>
        <end position="1132"/>
    </location>
</feature>
<feature type="domain" description="TNFR-Cys" evidence="4">
    <location>
        <begin position="422"/>
        <end position="453"/>
    </location>
</feature>
<feature type="domain" description="TNFR-Cys" evidence="4">
    <location>
        <begin position="503"/>
        <end position="533"/>
    </location>
</feature>
<feature type="compositionally biased region" description="Basic and acidic residues" evidence="1">
    <location>
        <begin position="2508"/>
        <end position="2525"/>
    </location>
</feature>
<feature type="transmembrane region" description="Helical" evidence="2">
    <location>
        <begin position="2274"/>
        <end position="2295"/>
    </location>
</feature>
<dbReference type="SMART" id="SM00181">
    <property type="entry name" value="EGF"/>
    <property type="match status" value="13"/>
</dbReference>
<feature type="transmembrane region" description="Helical" evidence="2">
    <location>
        <begin position="2357"/>
        <end position="2382"/>
    </location>
</feature>
<feature type="compositionally biased region" description="Low complexity" evidence="1">
    <location>
        <begin position="2433"/>
        <end position="2454"/>
    </location>
</feature>
<feature type="region of interest" description="Disordered" evidence="1">
    <location>
        <begin position="2433"/>
        <end position="2455"/>
    </location>
</feature>
<evidence type="ECO:0000256" key="2">
    <source>
        <dbReference type="SAM" id="Phobius"/>
    </source>
</evidence>
<dbReference type="SMART" id="SM00208">
    <property type="entry name" value="TNFR"/>
    <property type="match status" value="5"/>
</dbReference>
<feature type="domain" description="EGF-like" evidence="3">
    <location>
        <begin position="1702"/>
        <end position="1765"/>
    </location>
</feature>
<dbReference type="KEGG" id="tet:TTHERM_00348670"/>
<dbReference type="Gene3D" id="2.10.220.10">
    <property type="entry name" value="Hormone Receptor, Insulin-like Growth Factor Receptor 1, Chain A, domain 2"/>
    <property type="match status" value="11"/>
</dbReference>
<feature type="domain" description="EGF-like" evidence="3">
    <location>
        <begin position="860"/>
        <end position="894"/>
    </location>
</feature>
<feature type="region of interest" description="Disordered" evidence="1">
    <location>
        <begin position="2470"/>
        <end position="2534"/>
    </location>
</feature>
<feature type="domain" description="EGF-like" evidence="3">
    <location>
        <begin position="604"/>
        <end position="635"/>
    </location>
</feature>
<dbReference type="eggNOG" id="KOG3525">
    <property type="taxonomic scope" value="Eukaryota"/>
</dbReference>
<feature type="domain" description="EGF-like" evidence="3">
    <location>
        <begin position="1116"/>
        <end position="1148"/>
    </location>
</feature>
<feature type="domain" description="EGF-like" evidence="3">
    <location>
        <begin position="1201"/>
        <end position="1232"/>
    </location>
</feature>